<dbReference type="Pfam" id="PF07638">
    <property type="entry name" value="Sigma70_ECF"/>
    <property type="match status" value="1"/>
</dbReference>
<dbReference type="OrthoDB" id="274519at2"/>
<evidence type="ECO:0000256" key="1">
    <source>
        <dbReference type="ARBA" id="ARBA00023015"/>
    </source>
</evidence>
<dbReference type="AlphaFoldDB" id="A0A1I3IIG7"/>
<evidence type="ECO:0000313" key="6">
    <source>
        <dbReference type="EMBL" id="SFI47721.1"/>
    </source>
</evidence>
<evidence type="ECO:0000313" key="7">
    <source>
        <dbReference type="Proteomes" id="UP000199518"/>
    </source>
</evidence>
<keyword evidence="3" id="KW-0238">DNA-binding</keyword>
<dbReference type="InterPro" id="IPR013325">
    <property type="entry name" value="RNA_pol_sigma_r2"/>
</dbReference>
<keyword evidence="1" id="KW-0805">Transcription regulation</keyword>
<reference evidence="7" key="1">
    <citation type="submission" date="2016-10" db="EMBL/GenBank/DDBJ databases">
        <authorList>
            <person name="Varghese N."/>
            <person name="Submissions S."/>
        </authorList>
    </citation>
    <scope>NUCLEOTIDE SEQUENCE [LARGE SCALE GENOMIC DNA]</scope>
    <source>
        <strain evidence="7">DSM 26348</strain>
    </source>
</reference>
<dbReference type="PANTHER" id="PTHR43133:SF8">
    <property type="entry name" value="RNA POLYMERASE SIGMA FACTOR HI_1459-RELATED"/>
    <property type="match status" value="1"/>
</dbReference>
<organism evidence="6 7">
    <name type="scientific">Planctomicrobium piriforme</name>
    <dbReference type="NCBI Taxonomy" id="1576369"/>
    <lineage>
        <taxon>Bacteria</taxon>
        <taxon>Pseudomonadati</taxon>
        <taxon>Planctomycetota</taxon>
        <taxon>Planctomycetia</taxon>
        <taxon>Planctomycetales</taxon>
        <taxon>Planctomycetaceae</taxon>
        <taxon>Planctomicrobium</taxon>
    </lineage>
</organism>
<dbReference type="EMBL" id="FOQD01000009">
    <property type="protein sequence ID" value="SFI47721.1"/>
    <property type="molecule type" value="Genomic_DNA"/>
</dbReference>
<dbReference type="Proteomes" id="UP000199518">
    <property type="component" value="Unassembled WGS sequence"/>
</dbReference>
<dbReference type="RefSeq" id="WP_139228455.1">
    <property type="nucleotide sequence ID" value="NZ_FOQD01000009.1"/>
</dbReference>
<dbReference type="Gene3D" id="1.10.1740.10">
    <property type="match status" value="1"/>
</dbReference>
<name>A0A1I3IIG7_9PLAN</name>
<dbReference type="GO" id="GO:0003677">
    <property type="term" value="F:DNA binding"/>
    <property type="evidence" value="ECO:0007669"/>
    <property type="project" value="UniProtKB-KW"/>
</dbReference>
<accession>A0A1I3IIG7</accession>
<dbReference type="GO" id="GO:0016987">
    <property type="term" value="F:sigma factor activity"/>
    <property type="evidence" value="ECO:0007669"/>
    <property type="project" value="UniProtKB-KW"/>
</dbReference>
<evidence type="ECO:0000256" key="3">
    <source>
        <dbReference type="ARBA" id="ARBA00023125"/>
    </source>
</evidence>
<dbReference type="PANTHER" id="PTHR43133">
    <property type="entry name" value="RNA POLYMERASE ECF-TYPE SIGMA FACTO"/>
    <property type="match status" value="1"/>
</dbReference>
<keyword evidence="7" id="KW-1185">Reference proteome</keyword>
<dbReference type="GO" id="GO:0006352">
    <property type="term" value="P:DNA-templated transcription initiation"/>
    <property type="evidence" value="ECO:0007669"/>
    <property type="project" value="InterPro"/>
</dbReference>
<evidence type="ECO:0000256" key="4">
    <source>
        <dbReference type="ARBA" id="ARBA00023163"/>
    </source>
</evidence>
<evidence type="ECO:0000259" key="5">
    <source>
        <dbReference type="Pfam" id="PF07638"/>
    </source>
</evidence>
<dbReference type="SUPFAM" id="SSF88946">
    <property type="entry name" value="Sigma2 domain of RNA polymerase sigma factors"/>
    <property type="match status" value="1"/>
</dbReference>
<protein>
    <submittedName>
        <fullName evidence="6">RNA polymerase sigma factor, sigma-70 family</fullName>
    </submittedName>
</protein>
<proteinExistence type="predicted"/>
<dbReference type="InterPro" id="IPR039425">
    <property type="entry name" value="RNA_pol_sigma-70-like"/>
</dbReference>
<keyword evidence="2" id="KW-0731">Sigma factor</keyword>
<feature type="domain" description="RNA polymerase sigma-70 ECF-like HTH" evidence="5">
    <location>
        <begin position="9"/>
        <end position="186"/>
    </location>
</feature>
<gene>
    <name evidence="6" type="ORF">SAMN05421753_109137</name>
</gene>
<sequence length="189" mass="20644">MPLSEAESRDVDPLLQRAEAGSESAFRQLLEHLSPPVYSSIRRRLARKVRQTVDSDDVAQSVWKSLLAKREALTGVPLKHLVRVAAKIASNKAIDAGRRIFAQRRGADRVVSVNPEQLSELPAAHPAASPSAELVARERLSAIIKTVPAGYAEVVRMLAQGASVEEASKAAGVPKRSLYRILQQARLRE</sequence>
<keyword evidence="4" id="KW-0804">Transcription</keyword>
<evidence type="ECO:0000256" key="2">
    <source>
        <dbReference type="ARBA" id="ARBA00023082"/>
    </source>
</evidence>
<dbReference type="InterPro" id="IPR053812">
    <property type="entry name" value="HTH_Sigma70_ECF-like"/>
</dbReference>